<dbReference type="Proteomes" id="UP000290876">
    <property type="component" value="Chromosome"/>
</dbReference>
<name>A0A449BBD4_9BACT</name>
<dbReference type="Gene3D" id="1.10.1200.120">
    <property type="entry name" value="Large-conductance mechanosensitive channel, MscL, domain 1"/>
    <property type="match status" value="1"/>
</dbReference>
<evidence type="ECO:0000256" key="1">
    <source>
        <dbReference type="SAM" id="Phobius"/>
    </source>
</evidence>
<dbReference type="EMBL" id="LR215043">
    <property type="protein sequence ID" value="VEU78352.1"/>
    <property type="molecule type" value="Genomic_DNA"/>
</dbReference>
<keyword evidence="1" id="KW-1133">Transmembrane helix</keyword>
<organism evidence="2 3">
    <name type="scientific">Mycoplasmopsis columbinasalis</name>
    <dbReference type="NCBI Taxonomy" id="114880"/>
    <lineage>
        <taxon>Bacteria</taxon>
        <taxon>Bacillati</taxon>
        <taxon>Mycoplasmatota</taxon>
        <taxon>Mycoplasmoidales</taxon>
        <taxon>Metamycoplasmataceae</taxon>
        <taxon>Mycoplasmopsis</taxon>
    </lineage>
</organism>
<proteinExistence type="predicted"/>
<dbReference type="Pfam" id="PF01741">
    <property type="entry name" value="MscL"/>
    <property type="match status" value="1"/>
</dbReference>
<keyword evidence="3" id="KW-1185">Reference proteome</keyword>
<gene>
    <name evidence="2" type="primary">mscL</name>
    <name evidence="2" type="ORF">NCTC10184_00594</name>
</gene>
<dbReference type="InterPro" id="IPR036019">
    <property type="entry name" value="MscL_channel"/>
</dbReference>
<dbReference type="SUPFAM" id="SSF81330">
    <property type="entry name" value="Gated mechanosensitive channel"/>
    <property type="match status" value="1"/>
</dbReference>
<evidence type="ECO:0000313" key="3">
    <source>
        <dbReference type="Proteomes" id="UP000290876"/>
    </source>
</evidence>
<keyword evidence="1" id="KW-0812">Transmembrane</keyword>
<feature type="transmembrane region" description="Helical" evidence="1">
    <location>
        <begin position="63"/>
        <end position="91"/>
    </location>
</feature>
<keyword evidence="1" id="KW-0472">Membrane</keyword>
<dbReference type="InterPro" id="IPR037673">
    <property type="entry name" value="MSC/AndL"/>
</dbReference>
<evidence type="ECO:0000313" key="2">
    <source>
        <dbReference type="EMBL" id="VEU78352.1"/>
    </source>
</evidence>
<dbReference type="OrthoDB" id="401231at2"/>
<protein>
    <submittedName>
        <fullName evidence="2">Large conductance mechanosensitive channel protein</fullName>
    </submittedName>
</protein>
<accession>A0A449BBD4</accession>
<dbReference type="AlphaFoldDB" id="A0A449BBD4"/>
<reference evidence="2 3" key="1">
    <citation type="submission" date="2019-01" db="EMBL/GenBank/DDBJ databases">
        <authorList>
            <consortium name="Pathogen Informatics"/>
        </authorList>
    </citation>
    <scope>NUCLEOTIDE SEQUENCE [LARGE SCALE GENOMIC DNA]</scope>
    <source>
        <strain evidence="2 3">NCTC10184</strain>
    </source>
</reference>
<dbReference type="RefSeq" id="WP_129623178.1">
    <property type="nucleotide sequence ID" value="NZ_LR215043.1"/>
</dbReference>
<sequence>MFKKAGKDAWNVVKRGNMFMLAIGLLLGAAFNEVVKSLANDVIMAAIANTFKVDSVADLKVGAVLIGKFLAALISFLIVALIVFITLWAIFLVRNIVVAKKATKKSQTPSVTPQPDTQELILAELRKLNQHWQQTQTIQPDAETK</sequence>
<dbReference type="KEGG" id="mcob:NCTC10184_00594"/>